<protein>
    <recommendedName>
        <fullName evidence="1">F-box domain-containing protein</fullName>
    </recommendedName>
</protein>
<name>A0A9W9G681_9EURO</name>
<dbReference type="Proteomes" id="UP001149074">
    <property type="component" value="Unassembled WGS sequence"/>
</dbReference>
<dbReference type="GeneID" id="81351958"/>
<comment type="caution">
    <text evidence="2">The sequence shown here is derived from an EMBL/GenBank/DDBJ whole genome shotgun (WGS) entry which is preliminary data.</text>
</comment>
<evidence type="ECO:0000313" key="3">
    <source>
        <dbReference type="Proteomes" id="UP001149074"/>
    </source>
</evidence>
<dbReference type="InterPro" id="IPR036047">
    <property type="entry name" value="F-box-like_dom_sf"/>
</dbReference>
<dbReference type="AlphaFoldDB" id="A0A9W9G681"/>
<reference evidence="2" key="1">
    <citation type="submission" date="2022-11" db="EMBL/GenBank/DDBJ databases">
        <authorList>
            <person name="Petersen C."/>
        </authorList>
    </citation>
    <scope>NUCLEOTIDE SEQUENCE</scope>
    <source>
        <strain evidence="2">IBT 30761</strain>
    </source>
</reference>
<dbReference type="RefSeq" id="XP_056480203.1">
    <property type="nucleotide sequence ID" value="XM_056612979.1"/>
</dbReference>
<dbReference type="Pfam" id="PF12937">
    <property type="entry name" value="F-box-like"/>
    <property type="match status" value="1"/>
</dbReference>
<dbReference type="Gene3D" id="1.20.1280.50">
    <property type="match status" value="1"/>
</dbReference>
<dbReference type="InterPro" id="IPR001810">
    <property type="entry name" value="F-box_dom"/>
</dbReference>
<organism evidence="2 3">
    <name type="scientific">Penicillium argentinense</name>
    <dbReference type="NCBI Taxonomy" id="1131581"/>
    <lineage>
        <taxon>Eukaryota</taxon>
        <taxon>Fungi</taxon>
        <taxon>Dikarya</taxon>
        <taxon>Ascomycota</taxon>
        <taxon>Pezizomycotina</taxon>
        <taxon>Eurotiomycetes</taxon>
        <taxon>Eurotiomycetidae</taxon>
        <taxon>Eurotiales</taxon>
        <taxon>Aspergillaceae</taxon>
        <taxon>Penicillium</taxon>
    </lineage>
</organism>
<reference evidence="2" key="2">
    <citation type="journal article" date="2023" name="IMA Fungus">
        <title>Comparative genomic study of the Penicillium genus elucidates a diverse pangenome and 15 lateral gene transfer events.</title>
        <authorList>
            <person name="Petersen C."/>
            <person name="Sorensen T."/>
            <person name="Nielsen M.R."/>
            <person name="Sondergaard T.E."/>
            <person name="Sorensen J.L."/>
            <person name="Fitzpatrick D.A."/>
            <person name="Frisvad J.C."/>
            <person name="Nielsen K.L."/>
        </authorList>
    </citation>
    <scope>NUCLEOTIDE SEQUENCE</scope>
    <source>
        <strain evidence="2">IBT 30761</strain>
    </source>
</reference>
<evidence type="ECO:0000259" key="1">
    <source>
        <dbReference type="PROSITE" id="PS50181"/>
    </source>
</evidence>
<dbReference type="SMART" id="SM00256">
    <property type="entry name" value="FBOX"/>
    <property type="match status" value="1"/>
</dbReference>
<feature type="domain" description="F-box" evidence="1">
    <location>
        <begin position="69"/>
        <end position="114"/>
    </location>
</feature>
<dbReference type="SUPFAM" id="SSF81383">
    <property type="entry name" value="F-box domain"/>
    <property type="match status" value="1"/>
</dbReference>
<gene>
    <name evidence="2" type="ORF">N7532_000475</name>
</gene>
<dbReference type="PROSITE" id="PS50181">
    <property type="entry name" value="FBOX"/>
    <property type="match status" value="1"/>
</dbReference>
<proteinExistence type="predicted"/>
<dbReference type="EMBL" id="JAPQKI010000001">
    <property type="protein sequence ID" value="KAJ5112430.1"/>
    <property type="molecule type" value="Genomic_DNA"/>
</dbReference>
<keyword evidence="3" id="KW-1185">Reference proteome</keyword>
<sequence>MVPPPGIQSTTPPPLPLPYWGAEFPTSIGPLNWYSQMPQTMMERFSMAITKPGKTAKKKTHIKLPITKESPFKQLPMDCWVHIAGYLSQQDLLSLSQVSKALNSAAEPHLYKRIEFDWYDPPLLRILALLDIIQKRPRLADYVQYASFLSPRVVHVPRRLELYNSGSSQTLKRLYPEVHSFAKRQFRRAGLKLGSRWGEYLRFGHVYAYAAVLVSQFRNLRDLRLDYQFLKNPQFMMWVIEHGRKLAAYPDSRQARNCSISKFHHLKTIDLGSNLTWRYQRGKENVSYGSDSVLSLLDLPNLESMAIFLRGTMLIEITEGIKDDPALVNIRKLAISGTTNRKGASVPTLIRFWTDKEGRPWGWKSHLFCDLLQSFFRLESLNAPASFFLREELVEFDREATQPRLRDALPETLQELWVQVDFGKDTRQFTRFLQLLEAFLENKPREALPNLRRICLWRGVDWIQTVHHTALTSILHVYQLAFAAGIEFGYDVPFNHMGGLLKEL</sequence>
<accession>A0A9W9G681</accession>
<evidence type="ECO:0000313" key="2">
    <source>
        <dbReference type="EMBL" id="KAJ5112430.1"/>
    </source>
</evidence>